<name>A0A1S8YI73_9GAMM</name>
<keyword evidence="1 2" id="KW-0238">DNA-binding</keyword>
<evidence type="ECO:0000313" key="6">
    <source>
        <dbReference type="Proteomes" id="UP000190667"/>
    </source>
</evidence>
<accession>A0A1S8YI73</accession>
<dbReference type="PROSITE" id="PS51755">
    <property type="entry name" value="OMPR_PHOB"/>
    <property type="match status" value="1"/>
</dbReference>
<dbReference type="InterPro" id="IPR001867">
    <property type="entry name" value="OmpR/PhoB-type_DNA-bd"/>
</dbReference>
<dbReference type="SUPFAM" id="SSF46894">
    <property type="entry name" value="C-terminal effector domain of the bipartite response regulators"/>
    <property type="match status" value="1"/>
</dbReference>
<organism evidence="5 6">
    <name type="scientific">Izhakiella australiensis</name>
    <dbReference type="NCBI Taxonomy" id="1926881"/>
    <lineage>
        <taxon>Bacteria</taxon>
        <taxon>Pseudomonadati</taxon>
        <taxon>Pseudomonadota</taxon>
        <taxon>Gammaproteobacteria</taxon>
        <taxon>Enterobacterales</taxon>
        <taxon>Erwiniaceae</taxon>
        <taxon>Izhakiella</taxon>
    </lineage>
</organism>
<gene>
    <name evidence="5" type="ORF">BTJ39_16885</name>
</gene>
<dbReference type="CDD" id="cd00383">
    <property type="entry name" value="trans_reg_C"/>
    <property type="match status" value="1"/>
</dbReference>
<evidence type="ECO:0000259" key="4">
    <source>
        <dbReference type="PROSITE" id="PS51755"/>
    </source>
</evidence>
<dbReference type="EMBL" id="MRUL01000013">
    <property type="protein sequence ID" value="OON38764.1"/>
    <property type="molecule type" value="Genomic_DNA"/>
</dbReference>
<dbReference type="GO" id="GO:0006355">
    <property type="term" value="P:regulation of DNA-templated transcription"/>
    <property type="evidence" value="ECO:0007669"/>
    <property type="project" value="InterPro"/>
</dbReference>
<comment type="caution">
    <text evidence="5">The sequence shown here is derived from an EMBL/GenBank/DDBJ whole genome shotgun (WGS) entry which is preliminary data.</text>
</comment>
<evidence type="ECO:0000256" key="2">
    <source>
        <dbReference type="PROSITE-ProRule" id="PRU01091"/>
    </source>
</evidence>
<dbReference type="GO" id="GO:0000160">
    <property type="term" value="P:phosphorelay signal transduction system"/>
    <property type="evidence" value="ECO:0007669"/>
    <property type="project" value="InterPro"/>
</dbReference>
<dbReference type="Pfam" id="PF00486">
    <property type="entry name" value="Trans_reg_C"/>
    <property type="match status" value="1"/>
</dbReference>
<keyword evidence="6" id="KW-1185">Reference proteome</keyword>
<evidence type="ECO:0000256" key="1">
    <source>
        <dbReference type="ARBA" id="ARBA00023125"/>
    </source>
</evidence>
<dbReference type="GO" id="GO:0003677">
    <property type="term" value="F:DNA binding"/>
    <property type="evidence" value="ECO:0007669"/>
    <property type="project" value="UniProtKB-UniRule"/>
</dbReference>
<dbReference type="SMART" id="SM00862">
    <property type="entry name" value="Trans_reg_C"/>
    <property type="match status" value="1"/>
</dbReference>
<feature type="DNA-binding region" description="OmpR/PhoB-type" evidence="2">
    <location>
        <begin position="2"/>
        <end position="102"/>
    </location>
</feature>
<reference evidence="5 6" key="1">
    <citation type="submission" date="2016-12" db="EMBL/GenBank/DDBJ databases">
        <title>Izhakiella australiana sp. nov. of genus Izhakiella isolated from Australian desert.</title>
        <authorList>
            <person name="Ji M."/>
        </authorList>
    </citation>
    <scope>NUCLEOTIDE SEQUENCE [LARGE SCALE GENOMIC DNA]</scope>
    <source>
        <strain evidence="5 6">D4N98</strain>
    </source>
</reference>
<feature type="region of interest" description="Disordered" evidence="3">
    <location>
        <begin position="216"/>
        <end position="242"/>
    </location>
</feature>
<evidence type="ECO:0000313" key="5">
    <source>
        <dbReference type="EMBL" id="OON38764.1"/>
    </source>
</evidence>
<evidence type="ECO:0000256" key="3">
    <source>
        <dbReference type="SAM" id="MobiDB-lite"/>
    </source>
</evidence>
<dbReference type="RefSeq" id="WP_078003862.1">
    <property type="nucleotide sequence ID" value="NZ_MRUL01000013.1"/>
</dbReference>
<dbReference type="STRING" id="1926881.BTJ39_16885"/>
<dbReference type="Gene3D" id="1.10.10.10">
    <property type="entry name" value="Winged helix-like DNA-binding domain superfamily/Winged helix DNA-binding domain"/>
    <property type="match status" value="1"/>
</dbReference>
<dbReference type="Proteomes" id="UP000190667">
    <property type="component" value="Unassembled WGS sequence"/>
</dbReference>
<sequence length="256" mass="28772">MNSQYVINSWLLDTDSSSLIHQESNEQRKLGEYQFKLLQVLAENAGKILSRDELNAKVWEKRIIGNNSLPNAVHALRVALDDNGKQKLIIRTVPKKGYTLEADYCQNYSARTEAILANDATLNAQPGPATNDREATSLTPSVALSGSHITTDKVRSNKLWHRLFLVQLALVLILSTVLIRSLCSETAKPEALSHNRWDSINLWRLLPAPVDSRHEKLSRMPSTDNALTKQLSSNEPPARRHAGMLTPQDWCYAIRK</sequence>
<feature type="domain" description="OmpR/PhoB-type" evidence="4">
    <location>
        <begin position="2"/>
        <end position="102"/>
    </location>
</feature>
<proteinExistence type="predicted"/>
<dbReference type="InterPro" id="IPR016032">
    <property type="entry name" value="Sig_transdc_resp-reg_C-effctor"/>
</dbReference>
<dbReference type="InterPro" id="IPR036388">
    <property type="entry name" value="WH-like_DNA-bd_sf"/>
</dbReference>
<protein>
    <recommendedName>
        <fullName evidence="4">OmpR/PhoB-type domain-containing protein</fullName>
    </recommendedName>
</protein>
<dbReference type="OrthoDB" id="799930at2"/>
<feature type="compositionally biased region" description="Polar residues" evidence="3">
    <location>
        <begin position="220"/>
        <end position="235"/>
    </location>
</feature>
<dbReference type="AlphaFoldDB" id="A0A1S8YI73"/>